<evidence type="ECO:0000256" key="1">
    <source>
        <dbReference type="ARBA" id="ARBA00005568"/>
    </source>
</evidence>
<reference evidence="5 6" key="1">
    <citation type="submission" date="2018-05" db="EMBL/GenBank/DDBJ databases">
        <title>Genomic Encyclopedia of Type Strains, Phase IV (KMG-IV): sequencing the most valuable type-strain genomes for metagenomic binning, comparative biology and taxonomic classification.</title>
        <authorList>
            <person name="Goeker M."/>
        </authorList>
    </citation>
    <scope>NUCLEOTIDE SEQUENCE [LARGE SCALE GENOMIC DNA]</scope>
    <source>
        <strain evidence="5 6">DSM 16791</strain>
    </source>
</reference>
<proteinExistence type="inferred from homology"/>
<dbReference type="GO" id="GO:0046872">
    <property type="term" value="F:metal ion binding"/>
    <property type="evidence" value="ECO:0007669"/>
    <property type="project" value="UniProtKB-KW"/>
</dbReference>
<comment type="similarity">
    <text evidence="1">Belongs to the HpcH/HpaI aldolase family.</text>
</comment>
<dbReference type="Pfam" id="PF03328">
    <property type="entry name" value="HpcH_HpaI"/>
    <property type="match status" value="1"/>
</dbReference>
<feature type="domain" description="HpcH/HpaI aldolase/citrate lyase" evidence="4">
    <location>
        <begin position="17"/>
        <end position="240"/>
    </location>
</feature>
<evidence type="ECO:0000313" key="5">
    <source>
        <dbReference type="EMBL" id="PWW04376.1"/>
    </source>
</evidence>
<dbReference type="OrthoDB" id="9802624at2"/>
<dbReference type="InterPro" id="IPR050251">
    <property type="entry name" value="HpcH-HpaI_aldolase"/>
</dbReference>
<evidence type="ECO:0000313" key="6">
    <source>
        <dbReference type="Proteomes" id="UP000246352"/>
    </source>
</evidence>
<dbReference type="Proteomes" id="UP000246352">
    <property type="component" value="Unassembled WGS sequence"/>
</dbReference>
<dbReference type="InterPro" id="IPR015813">
    <property type="entry name" value="Pyrv/PenolPyrv_kinase-like_dom"/>
</dbReference>
<dbReference type="SUPFAM" id="SSF51621">
    <property type="entry name" value="Phosphoenolpyruvate/pyruvate domain"/>
    <property type="match status" value="1"/>
</dbReference>
<dbReference type="PANTHER" id="PTHR30502:SF0">
    <property type="entry name" value="PHOSPHOENOLPYRUVATE CARBOXYLASE FAMILY PROTEIN"/>
    <property type="match status" value="1"/>
</dbReference>
<dbReference type="Gene3D" id="3.20.20.60">
    <property type="entry name" value="Phosphoenolpyruvate-binding domains"/>
    <property type="match status" value="1"/>
</dbReference>
<dbReference type="AlphaFoldDB" id="A0A317PVR8"/>
<sequence>MKLARRLRDDDILMTAWSGIPSPELCGILAGSGYDMVTVDMQHGAHAEASAFTAALQISHAGCPAALRIPVGRNDLASRALDVGFEAVIAPMINTVADAQAFADAMKYPPMGERSWGPGQALQLHKEHTPASYFAAANGETLAIAMIETRTALAALDDILAIGGIDGVFVGPSDLSISWSGGEGVEPDRDDMRQTLVDVAAKARGAGKFAAIFAVNPARSQEFASMGYRIIAVNTDTATVKAGAKAFLDMARG</sequence>
<evidence type="ECO:0000256" key="3">
    <source>
        <dbReference type="ARBA" id="ARBA00023239"/>
    </source>
</evidence>
<keyword evidence="3" id="KW-0456">Lyase</keyword>
<dbReference type="EMBL" id="QGTR01000001">
    <property type="protein sequence ID" value="PWW04376.1"/>
    <property type="molecule type" value="Genomic_DNA"/>
</dbReference>
<gene>
    <name evidence="5" type="ORF">DFR52_1011074</name>
</gene>
<keyword evidence="6" id="KW-1185">Reference proteome</keyword>
<dbReference type="InterPro" id="IPR005000">
    <property type="entry name" value="Aldolase/citrate-lyase_domain"/>
</dbReference>
<protein>
    <submittedName>
        <fullName evidence="5">4-hydroxy-2-oxoheptanedioate aldolase</fullName>
    </submittedName>
</protein>
<dbReference type="GO" id="GO:0005737">
    <property type="term" value="C:cytoplasm"/>
    <property type="evidence" value="ECO:0007669"/>
    <property type="project" value="TreeGrafter"/>
</dbReference>
<comment type="caution">
    <text evidence="5">The sequence shown here is derived from an EMBL/GenBank/DDBJ whole genome shotgun (WGS) entry which is preliminary data.</text>
</comment>
<organism evidence="5 6">
    <name type="scientific">Hoeflea marina</name>
    <dbReference type="NCBI Taxonomy" id="274592"/>
    <lineage>
        <taxon>Bacteria</taxon>
        <taxon>Pseudomonadati</taxon>
        <taxon>Pseudomonadota</taxon>
        <taxon>Alphaproteobacteria</taxon>
        <taxon>Hyphomicrobiales</taxon>
        <taxon>Rhizobiaceae</taxon>
        <taxon>Hoeflea</taxon>
    </lineage>
</organism>
<evidence type="ECO:0000256" key="2">
    <source>
        <dbReference type="ARBA" id="ARBA00022723"/>
    </source>
</evidence>
<keyword evidence="2" id="KW-0479">Metal-binding</keyword>
<evidence type="ECO:0000259" key="4">
    <source>
        <dbReference type="Pfam" id="PF03328"/>
    </source>
</evidence>
<dbReference type="GO" id="GO:0016832">
    <property type="term" value="F:aldehyde-lyase activity"/>
    <property type="evidence" value="ECO:0007669"/>
    <property type="project" value="TreeGrafter"/>
</dbReference>
<name>A0A317PVR8_9HYPH</name>
<dbReference type="RefSeq" id="WP_110030813.1">
    <property type="nucleotide sequence ID" value="NZ_QGTR01000001.1"/>
</dbReference>
<accession>A0A317PVR8</accession>
<dbReference type="InterPro" id="IPR040442">
    <property type="entry name" value="Pyrv_kinase-like_dom_sf"/>
</dbReference>
<dbReference type="PANTHER" id="PTHR30502">
    <property type="entry name" value="2-KETO-3-DEOXY-L-RHAMNONATE ALDOLASE"/>
    <property type="match status" value="1"/>
</dbReference>